<dbReference type="Proteomes" id="UP001201020">
    <property type="component" value="Chromosome"/>
</dbReference>
<name>A0A9Y1BMR8_9ARCH</name>
<accession>A0A9Y1BMR8</accession>
<dbReference type="Gene3D" id="1.25.10.10">
    <property type="entry name" value="Leucine-rich Repeat Variant"/>
    <property type="match status" value="2"/>
</dbReference>
<organism evidence="1">
    <name type="scientific">Candidatus Heimdallarchaeum aukensis</name>
    <dbReference type="NCBI Taxonomy" id="2876573"/>
    <lineage>
        <taxon>Archaea</taxon>
        <taxon>Promethearchaeati</taxon>
        <taxon>Candidatus Heimdallarchaeota</taxon>
        <taxon>Candidatus Heimdallarchaeia (ex Rinke et al. 2021) (nom. nud.)</taxon>
        <taxon>Candidatus Heimdallarchaeales</taxon>
        <taxon>Candidatus Heimdallarchaeaceae</taxon>
        <taxon>Candidatus Heimdallarchaeum</taxon>
    </lineage>
</organism>
<dbReference type="SMART" id="SM00567">
    <property type="entry name" value="EZ_HEAT"/>
    <property type="match status" value="4"/>
</dbReference>
<dbReference type="InterPro" id="IPR004155">
    <property type="entry name" value="PBS_lyase_HEAT"/>
</dbReference>
<proteinExistence type="predicted"/>
<dbReference type="InterPro" id="IPR016024">
    <property type="entry name" value="ARM-type_fold"/>
</dbReference>
<dbReference type="SUPFAM" id="SSF48371">
    <property type="entry name" value="ARM repeat"/>
    <property type="match status" value="1"/>
</dbReference>
<gene>
    <name evidence="1" type="ORF">K9W45_05040</name>
</gene>
<dbReference type="PANTHER" id="PTHR12697">
    <property type="entry name" value="PBS LYASE HEAT-LIKE PROTEIN"/>
    <property type="match status" value="1"/>
</dbReference>
<dbReference type="InterPro" id="IPR011989">
    <property type="entry name" value="ARM-like"/>
</dbReference>
<dbReference type="EMBL" id="CP084166">
    <property type="protein sequence ID" value="UJG41829.1"/>
    <property type="molecule type" value="Genomic_DNA"/>
</dbReference>
<dbReference type="AlphaFoldDB" id="A0A9Y1BMR8"/>
<sequence length="289" mass="32914">MVEIKEDDIKALIASLHEKDDAVKIYTMSVIADNSRKEQAIDELVKYLSYPNEDVRAQAAKTLGKIGSEKAVDSLILSLHDDSEEVRLNSITALGRIEAYEAIPFIEPLLKDHSSKVRNEAALILDFLGWKPENFEKELLFYIARFKWEEIIKTEKLNVELLLQFLYDEDTEVVKGVAETLGKMKVEKAIQPLFDLFMNINDKDMQVSLSQAIALIGGEKALELLLVASTDEDWFIRKCAVDALGEMKDLLALNPLFDMMKDENLYVRKSVMKAIQKIRASVRKNFPEN</sequence>
<reference evidence="1" key="1">
    <citation type="journal article" date="2022" name="Nat. Microbiol.">
        <title>Unique mobile elements and scalable gene flow at the prokaryote-eukaryote boundary revealed by circularized Asgard archaea genomes.</title>
        <authorList>
            <person name="Wu F."/>
            <person name="Speth D.R."/>
            <person name="Philosof A."/>
            <person name="Cremiere A."/>
            <person name="Narayanan A."/>
            <person name="Barco R.A."/>
            <person name="Connon S.A."/>
            <person name="Amend J.P."/>
            <person name="Antoshechkin I.A."/>
            <person name="Orphan V.J."/>
        </authorList>
    </citation>
    <scope>NUCLEOTIDE SEQUENCE</scope>
    <source>
        <strain evidence="1">PM71</strain>
    </source>
</reference>
<protein>
    <submittedName>
        <fullName evidence="1">HEAT repeat domain-containing protein</fullName>
    </submittedName>
</protein>
<dbReference type="PANTHER" id="PTHR12697:SF5">
    <property type="entry name" value="DEOXYHYPUSINE HYDROXYLASE"/>
    <property type="match status" value="1"/>
</dbReference>
<evidence type="ECO:0000313" key="1">
    <source>
        <dbReference type="EMBL" id="UJG41829.1"/>
    </source>
</evidence>
<dbReference type="GO" id="GO:0016491">
    <property type="term" value="F:oxidoreductase activity"/>
    <property type="evidence" value="ECO:0007669"/>
    <property type="project" value="TreeGrafter"/>
</dbReference>
<dbReference type="Pfam" id="PF13646">
    <property type="entry name" value="HEAT_2"/>
    <property type="match status" value="2"/>
</dbReference>